<proteinExistence type="predicted"/>
<dbReference type="STRING" id="54915.ADS79_30685"/>
<reference evidence="3 6" key="3">
    <citation type="submission" date="2019-06" db="EMBL/GenBank/DDBJ databases">
        <title>Whole genome shotgun sequence of Brevibacillus reuszeri NBRC 15719.</title>
        <authorList>
            <person name="Hosoyama A."/>
            <person name="Uohara A."/>
            <person name="Ohji S."/>
            <person name="Ichikawa N."/>
        </authorList>
    </citation>
    <scope>NUCLEOTIDE SEQUENCE [LARGE SCALE GENOMIC DNA]</scope>
    <source>
        <strain evidence="3 6">NBRC 15719</strain>
    </source>
</reference>
<feature type="transmembrane region" description="Helical" evidence="1">
    <location>
        <begin position="424"/>
        <end position="442"/>
    </location>
</feature>
<dbReference type="Proteomes" id="UP000319578">
    <property type="component" value="Unassembled WGS sequence"/>
</dbReference>
<evidence type="ECO:0000256" key="1">
    <source>
        <dbReference type="SAM" id="Phobius"/>
    </source>
</evidence>
<sequence length="748" mass="81287">MKTKILLSALSFLILLASTNIGNGVVKAKEGQQVVMLFVEGMSFLDMEAFIGNPAVDKWIKESSAGAVSMRTPGARTAPNGYLLLGSGGQAQYSVKSGTAYHADELLSGRETAGDRVRELGGVAGFGRESTSIVYPGIYRLLTENENKPFSARIGLLGETLAANGMRVTSYGNGDYEEVRQRHGVLFAMDEAGRVPYGDITESSLLPATGYPYGVKTNYEYISKQIQADQKSGLISVQLADLSRLYQLADDMEPSQFARHYQQVLTDLSLFLDQVLQERRENQLIMLLSPAVHARATKEKALLSPILVWGNKDNGLLTSATTRQSGLISGVDILPTILAWLNVPQPSGLTGHVLRVDRERTTISELLDQVKQIHHTYATRPAVIYTYVMLQIITLACAALMWLWGKRREGAIYTGLRRGVRLALLALLWFPFLLLVEGLLGWKASGQIVLGLLITVALLAAFLQEHRSLAHTTLTISGVTMFSILIDGWTGATMMRHSYLGYDPVIGARFYGLGNEYEGVLIGSAILFVASLYQVSRLSGSKELTRKSNLVPIGATLLFGTILYYMVAPGLGTDAGGFLAGLVGFFVAFARLQDWRLGKKGLLLLAGGLMIGIITLIAGSLLTDQPLTHVGRVSQQIVSGEWAEVSKMLERKLAMNVRLIRVSMWSKVFVVSLVVLGLLALRNDRFLRHLALDTPYLVKGFAGVIAGSLAGLVLNDSGIVTAATCIVFLVVLALYAALEEPAHERCST</sequence>
<keyword evidence="1" id="KW-1133">Transmembrane helix</keyword>
<accession>A0A0K9YL26</accession>
<feature type="chain" id="PRO_5038639050" description="Phosphoglyceromutase" evidence="2">
    <location>
        <begin position="23"/>
        <end position="748"/>
    </location>
</feature>
<organism evidence="4 5">
    <name type="scientific">Brevibacillus reuszeri</name>
    <dbReference type="NCBI Taxonomy" id="54915"/>
    <lineage>
        <taxon>Bacteria</taxon>
        <taxon>Bacillati</taxon>
        <taxon>Bacillota</taxon>
        <taxon>Bacilli</taxon>
        <taxon>Bacillales</taxon>
        <taxon>Paenibacillaceae</taxon>
        <taxon>Brevibacillus</taxon>
    </lineage>
</organism>
<feature type="transmembrane region" description="Helical" evidence="1">
    <location>
        <begin position="664"/>
        <end position="682"/>
    </location>
</feature>
<feature type="transmembrane region" description="Helical" evidence="1">
    <location>
        <begin position="573"/>
        <end position="590"/>
    </location>
</feature>
<keyword evidence="1" id="KW-0472">Membrane</keyword>
<comment type="caution">
    <text evidence="4">The sequence shown here is derived from an EMBL/GenBank/DDBJ whole genome shotgun (WGS) entry which is preliminary data.</text>
</comment>
<feature type="transmembrane region" description="Helical" evidence="1">
    <location>
        <begin position="548"/>
        <end position="567"/>
    </location>
</feature>
<evidence type="ECO:0000313" key="3">
    <source>
        <dbReference type="EMBL" id="GED71400.1"/>
    </source>
</evidence>
<dbReference type="PATRIC" id="fig|54915.3.peg.5831"/>
<evidence type="ECO:0000313" key="4">
    <source>
        <dbReference type="EMBL" id="KNB68895.1"/>
    </source>
</evidence>
<dbReference type="Proteomes" id="UP000036834">
    <property type="component" value="Unassembled WGS sequence"/>
</dbReference>
<feature type="transmembrane region" description="Helical" evidence="1">
    <location>
        <begin position="519"/>
        <end position="536"/>
    </location>
</feature>
<keyword evidence="6" id="KW-1185">Reference proteome</keyword>
<dbReference type="SUPFAM" id="SSF53649">
    <property type="entry name" value="Alkaline phosphatase-like"/>
    <property type="match status" value="1"/>
</dbReference>
<dbReference type="OrthoDB" id="3199331at2"/>
<feature type="transmembrane region" description="Helical" evidence="1">
    <location>
        <begin position="384"/>
        <end position="404"/>
    </location>
</feature>
<keyword evidence="1" id="KW-0812">Transmembrane</keyword>
<keyword evidence="2" id="KW-0732">Signal</keyword>
<dbReference type="EMBL" id="BJON01000021">
    <property type="protein sequence ID" value="GED71400.1"/>
    <property type="molecule type" value="Genomic_DNA"/>
</dbReference>
<feature type="transmembrane region" description="Helical" evidence="1">
    <location>
        <begin position="602"/>
        <end position="622"/>
    </location>
</feature>
<dbReference type="InterPro" id="IPR017850">
    <property type="entry name" value="Alkaline_phosphatase_core_sf"/>
</dbReference>
<feature type="signal peptide" evidence="2">
    <location>
        <begin position="1"/>
        <end position="22"/>
    </location>
</feature>
<reference evidence="4" key="2">
    <citation type="submission" date="2015-07" db="EMBL/GenBank/DDBJ databases">
        <title>MeaNS - Measles Nucleotide Surveillance Program.</title>
        <authorList>
            <person name="Tran T."/>
            <person name="Druce J."/>
        </authorList>
    </citation>
    <scope>NUCLEOTIDE SEQUENCE</scope>
    <source>
        <strain evidence="4">DSM 9887</strain>
    </source>
</reference>
<feature type="transmembrane region" description="Helical" evidence="1">
    <location>
        <begin position="448"/>
        <end position="464"/>
    </location>
</feature>
<name>A0A0K9YL26_9BACL</name>
<reference evidence="5" key="1">
    <citation type="submission" date="2015-07" db="EMBL/GenBank/DDBJ databases">
        <title>Genome sequencing project for genomic taxonomy and phylogenomics of Bacillus-like bacteria.</title>
        <authorList>
            <person name="Liu B."/>
            <person name="Wang J."/>
            <person name="Zhu Y."/>
            <person name="Liu G."/>
            <person name="Chen Q."/>
            <person name="Chen Z."/>
            <person name="Lan J."/>
            <person name="Che J."/>
            <person name="Ge C."/>
            <person name="Shi H."/>
            <person name="Pan Z."/>
            <person name="Liu X."/>
        </authorList>
    </citation>
    <scope>NUCLEOTIDE SEQUENCE [LARGE SCALE GENOMIC DNA]</scope>
    <source>
        <strain evidence="5">DSM 9887</strain>
    </source>
</reference>
<protein>
    <recommendedName>
        <fullName evidence="7">Phosphoglyceromutase</fullName>
    </recommendedName>
</protein>
<dbReference type="RefSeq" id="WP_049742278.1">
    <property type="nucleotide sequence ID" value="NZ_BJON01000021.1"/>
</dbReference>
<evidence type="ECO:0000313" key="6">
    <source>
        <dbReference type="Proteomes" id="UP000319578"/>
    </source>
</evidence>
<dbReference type="EMBL" id="LGIQ01000016">
    <property type="protein sequence ID" value="KNB68895.1"/>
    <property type="molecule type" value="Genomic_DNA"/>
</dbReference>
<feature type="transmembrane region" description="Helical" evidence="1">
    <location>
        <begin position="694"/>
        <end position="713"/>
    </location>
</feature>
<evidence type="ECO:0008006" key="7">
    <source>
        <dbReference type="Google" id="ProtNLM"/>
    </source>
</evidence>
<gene>
    <name evidence="4" type="ORF">ADS79_30685</name>
    <name evidence="3" type="ORF">BRE01_51020</name>
</gene>
<evidence type="ECO:0000313" key="5">
    <source>
        <dbReference type="Proteomes" id="UP000036834"/>
    </source>
</evidence>
<dbReference type="AlphaFoldDB" id="A0A0K9YL26"/>
<feature type="transmembrane region" description="Helical" evidence="1">
    <location>
        <begin position="719"/>
        <end position="738"/>
    </location>
</feature>
<feature type="transmembrane region" description="Helical" evidence="1">
    <location>
        <begin position="476"/>
        <end position="499"/>
    </location>
</feature>
<evidence type="ECO:0000256" key="2">
    <source>
        <dbReference type="SAM" id="SignalP"/>
    </source>
</evidence>